<keyword evidence="11" id="KW-1185">Reference proteome</keyword>
<keyword evidence="5" id="KW-0378">Hydrolase</keyword>
<dbReference type="RefSeq" id="WP_069962587.1">
    <property type="nucleotide sequence ID" value="NZ_CP016094.1"/>
</dbReference>
<dbReference type="Proteomes" id="UP000095228">
    <property type="component" value="Chromosome"/>
</dbReference>
<keyword evidence="7 8" id="KW-0472">Membrane</keyword>
<feature type="transmembrane region" description="Helical" evidence="8">
    <location>
        <begin position="48"/>
        <end position="66"/>
    </location>
</feature>
<keyword evidence="3" id="KW-0645">Protease</keyword>
<dbReference type="OrthoDB" id="179487at2"/>
<keyword evidence="6 8" id="KW-1133">Transmembrane helix</keyword>
<dbReference type="InterPro" id="IPR014263">
    <property type="entry name" value="Methanolan_biosynth_EpsI"/>
</dbReference>
<evidence type="ECO:0000256" key="1">
    <source>
        <dbReference type="ARBA" id="ARBA00004651"/>
    </source>
</evidence>
<evidence type="ECO:0000313" key="11">
    <source>
        <dbReference type="Proteomes" id="UP000095228"/>
    </source>
</evidence>
<dbReference type="Pfam" id="PF11984">
    <property type="entry name" value="DUF3485"/>
    <property type="match status" value="1"/>
</dbReference>
<feature type="transmembrane region" description="Helical" evidence="8">
    <location>
        <begin position="16"/>
        <end position="36"/>
    </location>
</feature>
<dbReference type="KEGG" id="obg:Verru16b_02519"/>
<feature type="transmembrane region" description="Helical" evidence="8">
    <location>
        <begin position="109"/>
        <end position="131"/>
    </location>
</feature>
<accession>A0A1D8AX24</accession>
<dbReference type="GO" id="GO:0006508">
    <property type="term" value="P:proteolysis"/>
    <property type="evidence" value="ECO:0007669"/>
    <property type="project" value="UniProtKB-KW"/>
</dbReference>
<dbReference type="Pfam" id="PF09721">
    <property type="entry name" value="Exosortase_EpsH"/>
    <property type="match status" value="1"/>
</dbReference>
<feature type="transmembrane region" description="Helical" evidence="8">
    <location>
        <begin position="316"/>
        <end position="336"/>
    </location>
</feature>
<dbReference type="NCBIfam" id="TIGR04178">
    <property type="entry name" value="exo_archaeo"/>
    <property type="match status" value="1"/>
</dbReference>
<dbReference type="GO" id="GO:0005886">
    <property type="term" value="C:plasma membrane"/>
    <property type="evidence" value="ECO:0007669"/>
    <property type="project" value="UniProtKB-SubCell"/>
</dbReference>
<evidence type="ECO:0000256" key="5">
    <source>
        <dbReference type="ARBA" id="ARBA00022801"/>
    </source>
</evidence>
<evidence type="ECO:0000256" key="7">
    <source>
        <dbReference type="ARBA" id="ARBA00023136"/>
    </source>
</evidence>
<comment type="subcellular location">
    <subcellularLocation>
        <location evidence="1">Cell membrane</location>
        <topology evidence="1">Multi-pass membrane protein</topology>
    </subcellularLocation>
</comment>
<gene>
    <name evidence="10" type="ORF">Verru16b_02519</name>
</gene>
<name>A0A1D8AX24_9BACT</name>
<feature type="domain" description="Methanolan biosynthesis EpsI" evidence="9">
    <location>
        <begin position="325"/>
        <end position="480"/>
    </location>
</feature>
<feature type="transmembrane region" description="Helical" evidence="8">
    <location>
        <begin position="276"/>
        <end position="295"/>
    </location>
</feature>
<dbReference type="InterPro" id="IPR019127">
    <property type="entry name" value="Exosortase"/>
</dbReference>
<proteinExistence type="predicted"/>
<feature type="transmembrane region" description="Helical" evidence="8">
    <location>
        <begin position="138"/>
        <end position="158"/>
    </location>
</feature>
<reference evidence="10 11" key="1">
    <citation type="submission" date="2016-06" db="EMBL/GenBank/DDBJ databases">
        <title>Three novel species with peptidoglycan cell walls form the new genus Lacunisphaera gen. nov. in the family Opitutaceae of the verrucomicrobial subdivision 4.</title>
        <authorList>
            <person name="Rast P."/>
            <person name="Gloeckner I."/>
            <person name="Jogler M."/>
            <person name="Boedeker C."/>
            <person name="Jeske O."/>
            <person name="Wiegand S."/>
            <person name="Reinhardt R."/>
            <person name="Schumann P."/>
            <person name="Rohde M."/>
            <person name="Spring S."/>
            <person name="Gloeckner F.O."/>
            <person name="Jogler C."/>
        </authorList>
    </citation>
    <scope>NUCLEOTIDE SEQUENCE [LARGE SCALE GENOMIC DNA]</scope>
    <source>
        <strain evidence="10 11">IG16b</strain>
    </source>
</reference>
<feature type="transmembrane region" description="Helical" evidence="8">
    <location>
        <begin position="211"/>
        <end position="230"/>
    </location>
</feature>
<dbReference type="STRING" id="1838286.Verru16b_02519"/>
<organism evidence="10 11">
    <name type="scientific">Lacunisphaera limnophila</name>
    <dbReference type="NCBI Taxonomy" id="1838286"/>
    <lineage>
        <taxon>Bacteria</taxon>
        <taxon>Pseudomonadati</taxon>
        <taxon>Verrucomicrobiota</taxon>
        <taxon>Opitutia</taxon>
        <taxon>Opitutales</taxon>
        <taxon>Opitutaceae</taxon>
        <taxon>Lacunisphaera</taxon>
    </lineage>
</organism>
<protein>
    <submittedName>
        <fullName evidence="10">Transmembrane exosortase (Exosortase_EpsH)</fullName>
    </submittedName>
</protein>
<evidence type="ECO:0000256" key="3">
    <source>
        <dbReference type="ARBA" id="ARBA00022670"/>
    </source>
</evidence>
<dbReference type="InterPro" id="IPR026392">
    <property type="entry name" value="Exo/Archaeosortase_dom"/>
</dbReference>
<feature type="transmembrane region" description="Helical" evidence="8">
    <location>
        <begin position="78"/>
        <end position="103"/>
    </location>
</feature>
<evidence type="ECO:0000256" key="6">
    <source>
        <dbReference type="ARBA" id="ARBA00022989"/>
    </source>
</evidence>
<keyword evidence="2" id="KW-1003">Cell membrane</keyword>
<evidence type="ECO:0000256" key="4">
    <source>
        <dbReference type="ARBA" id="ARBA00022692"/>
    </source>
</evidence>
<dbReference type="GO" id="GO:0008233">
    <property type="term" value="F:peptidase activity"/>
    <property type="evidence" value="ECO:0007669"/>
    <property type="project" value="UniProtKB-KW"/>
</dbReference>
<evidence type="ECO:0000256" key="2">
    <source>
        <dbReference type="ARBA" id="ARBA00022475"/>
    </source>
</evidence>
<dbReference type="EMBL" id="CP016094">
    <property type="protein sequence ID" value="AOS45438.1"/>
    <property type="molecule type" value="Genomic_DNA"/>
</dbReference>
<feature type="transmembrane region" description="Helical" evidence="8">
    <location>
        <begin position="237"/>
        <end position="256"/>
    </location>
</feature>
<evidence type="ECO:0000259" key="9">
    <source>
        <dbReference type="Pfam" id="PF11984"/>
    </source>
</evidence>
<evidence type="ECO:0000256" key="8">
    <source>
        <dbReference type="SAM" id="Phobius"/>
    </source>
</evidence>
<sequence>MTSAALPAPPAARVRLPAGILVMLAALGASVIAYSLHLWPEWSRNPDLSHGFFAPLIFLLLLWESRKQGPWRWLPARPWALGLLTLTVTAGLALVGLAGLFAATLAWNHAVVLFLLAAALSALLGAGLLVLADERVRLLPLNWISVTALLLWPMVAPIPDGTYARLTFSLQSWVTGAVMDALQILGIPARQHGNIIELARTTVGVEEACSGVRSLISCIYAGFFFAAWQVRRPARRLLLIIAAPALALGMNLLRSLTLTLLANHGTDISGTWHDATGFAILGVTAAILAGLAVLLESRDPPETPPADRPITLPLGALRVFWTGAALVLGLGGFFYLNSRSITTIQVPESVPFARLLPAEAAGWQVVTPDDLYRFSDILRTDYLSERTYLRTTESGGNTQLTVYVAYWPAGQTSVSQVASHTPDACWPGAGWSSITAGSDRRQVITQPGMQLSPAEYRLFKTDRGSTQHVWFWHLFDGRVIDYRDPYSLSALLQIALKYGFSRQGSQYFVRISSNRPWSELADEPLLREILTNLDQVGL</sequence>
<keyword evidence="4 8" id="KW-0812">Transmembrane</keyword>
<dbReference type="AlphaFoldDB" id="A0A1D8AX24"/>
<evidence type="ECO:0000313" key="10">
    <source>
        <dbReference type="EMBL" id="AOS45438.1"/>
    </source>
</evidence>